<proteinExistence type="predicted"/>
<dbReference type="Proteomes" id="UP000182829">
    <property type="component" value="Unassembled WGS sequence"/>
</dbReference>
<dbReference type="AlphaFoldDB" id="A0A1I3M1W5"/>
<sequence>MTPLSTPNSCAVRYVVRESSRRCHRSEVYRPLVGESRAYFWLGVPTECCLDLSVCPLWVAVAPDMTDTGVRRRDAGTDHGTSVEVERPANVSQFDIAIIGLLGRSRSATRSCTYTGRWTRRCREESDGPRGHLHATTLAGRSVTVDVRSRSVISRRTGPGTEVGVKVQPVRRLERRSVGRLSIDQLDQRYGHIGPSRLQTRNSRPGRSWSQTVRFVRQDDRPA</sequence>
<protein>
    <submittedName>
        <fullName evidence="1">Uncharacterized protein</fullName>
    </submittedName>
</protein>
<dbReference type="EMBL" id="FORO01000009">
    <property type="protein sequence ID" value="SFI90992.1"/>
    <property type="molecule type" value="Genomic_DNA"/>
</dbReference>
<organism evidence="1 2">
    <name type="scientific">Natronobacterium gregoryi</name>
    <dbReference type="NCBI Taxonomy" id="44930"/>
    <lineage>
        <taxon>Archaea</taxon>
        <taxon>Methanobacteriati</taxon>
        <taxon>Methanobacteriota</taxon>
        <taxon>Stenosarchaea group</taxon>
        <taxon>Halobacteria</taxon>
        <taxon>Halobacteriales</taxon>
        <taxon>Natrialbaceae</taxon>
        <taxon>Natronobacterium</taxon>
    </lineage>
</organism>
<evidence type="ECO:0000313" key="1">
    <source>
        <dbReference type="EMBL" id="SFI90992.1"/>
    </source>
</evidence>
<gene>
    <name evidence="1" type="ORF">SAMN05443661_10946</name>
</gene>
<accession>A0A1I3M1W5</accession>
<name>A0A1I3M1W5_9EURY</name>
<evidence type="ECO:0000313" key="2">
    <source>
        <dbReference type="Proteomes" id="UP000182829"/>
    </source>
</evidence>
<reference evidence="1 2" key="1">
    <citation type="submission" date="2016-10" db="EMBL/GenBank/DDBJ databases">
        <authorList>
            <person name="de Groot N.N."/>
        </authorList>
    </citation>
    <scope>NUCLEOTIDE SEQUENCE [LARGE SCALE GENOMIC DNA]</scope>
    <source>
        <strain evidence="1 2">SP2</strain>
    </source>
</reference>